<comment type="caution">
    <text evidence="7">The sequence shown here is derived from an EMBL/GenBank/DDBJ whole genome shotgun (WGS) entry which is preliminary data.</text>
</comment>
<dbReference type="GO" id="GO:0005737">
    <property type="term" value="C:cytoplasm"/>
    <property type="evidence" value="ECO:0007669"/>
    <property type="project" value="UniProtKB-UniRule"/>
</dbReference>
<evidence type="ECO:0000256" key="2">
    <source>
        <dbReference type="ARBA" id="ARBA00008657"/>
    </source>
</evidence>
<comment type="function">
    <text evidence="6">May be involved in recombination.</text>
</comment>
<dbReference type="GO" id="GO:0003690">
    <property type="term" value="F:double-stranded DNA binding"/>
    <property type="evidence" value="ECO:0007669"/>
    <property type="project" value="TreeGrafter"/>
</dbReference>
<keyword evidence="8" id="KW-1185">Reference proteome</keyword>
<evidence type="ECO:0000313" key="7">
    <source>
        <dbReference type="EMBL" id="MBE9399687.1"/>
    </source>
</evidence>
<proteinExistence type="inferred from homology"/>
<dbReference type="HAMAP" id="MF_00194">
    <property type="entry name" value="RdgC"/>
    <property type="match status" value="1"/>
</dbReference>
<evidence type="ECO:0000256" key="5">
    <source>
        <dbReference type="ARBA" id="ARBA00023172"/>
    </source>
</evidence>
<dbReference type="EMBL" id="JADEYS010000033">
    <property type="protein sequence ID" value="MBE9399687.1"/>
    <property type="molecule type" value="Genomic_DNA"/>
</dbReference>
<accession>A0A8J7FUL2</accession>
<gene>
    <name evidence="6 7" type="primary">rdgC</name>
    <name evidence="7" type="ORF">IOQ59_20680</name>
</gene>
<comment type="subcellular location">
    <subcellularLocation>
        <location evidence="1 6">Cytoplasm</location>
        <location evidence="1 6">Nucleoid</location>
    </subcellularLocation>
</comment>
<dbReference type="GO" id="GO:0000018">
    <property type="term" value="P:regulation of DNA recombination"/>
    <property type="evidence" value="ECO:0007669"/>
    <property type="project" value="TreeGrafter"/>
</dbReference>
<dbReference type="Proteomes" id="UP000640333">
    <property type="component" value="Unassembled WGS sequence"/>
</dbReference>
<dbReference type="NCBIfam" id="NF001462">
    <property type="entry name" value="PRK00321.1-3"/>
    <property type="match status" value="1"/>
</dbReference>
<evidence type="ECO:0000256" key="1">
    <source>
        <dbReference type="ARBA" id="ARBA00004453"/>
    </source>
</evidence>
<dbReference type="PANTHER" id="PTHR38103:SF1">
    <property type="entry name" value="RECOMBINATION-ASSOCIATED PROTEIN RDGC"/>
    <property type="match status" value="1"/>
</dbReference>
<keyword evidence="4 6" id="KW-0963">Cytoplasm</keyword>
<evidence type="ECO:0000256" key="3">
    <source>
        <dbReference type="ARBA" id="ARBA00022296"/>
    </source>
</evidence>
<dbReference type="NCBIfam" id="NF001464">
    <property type="entry name" value="PRK00321.1-5"/>
    <property type="match status" value="1"/>
</dbReference>
<dbReference type="InterPro" id="IPR007476">
    <property type="entry name" value="RdgC"/>
</dbReference>
<keyword evidence="5 6" id="KW-0233">DNA recombination</keyword>
<dbReference type="PANTHER" id="PTHR38103">
    <property type="entry name" value="RECOMBINATION-ASSOCIATED PROTEIN RDGC"/>
    <property type="match status" value="1"/>
</dbReference>
<comment type="similarity">
    <text evidence="2 6">Belongs to the RdgC family.</text>
</comment>
<dbReference type="GO" id="GO:0006310">
    <property type="term" value="P:DNA recombination"/>
    <property type="evidence" value="ECO:0007669"/>
    <property type="project" value="UniProtKB-UniRule"/>
</dbReference>
<dbReference type="Pfam" id="PF04381">
    <property type="entry name" value="RdgC"/>
    <property type="match status" value="1"/>
</dbReference>
<evidence type="ECO:0000256" key="6">
    <source>
        <dbReference type="HAMAP-Rule" id="MF_00194"/>
    </source>
</evidence>
<organism evidence="7 8">
    <name type="scientific">Pontibacterium sinense</name>
    <dbReference type="NCBI Taxonomy" id="2781979"/>
    <lineage>
        <taxon>Bacteria</taxon>
        <taxon>Pseudomonadati</taxon>
        <taxon>Pseudomonadota</taxon>
        <taxon>Gammaproteobacteria</taxon>
        <taxon>Oceanospirillales</taxon>
        <taxon>Oceanospirillaceae</taxon>
        <taxon>Pontibacterium</taxon>
    </lineage>
</organism>
<name>A0A8J7FUL2_9GAMM</name>
<dbReference type="RefSeq" id="WP_193955380.1">
    <property type="nucleotide sequence ID" value="NZ_JADEYS010000033.1"/>
</dbReference>
<evidence type="ECO:0000256" key="4">
    <source>
        <dbReference type="ARBA" id="ARBA00022490"/>
    </source>
</evidence>
<sequence length="304" mass="34762">MWFKNIIVYRITGEFNYDEAQLEEKLQDQAFTPCGSQDLSRYGWVSPSNGLQDTLLHSVHGFHMIAAQKEEKILPPAVVKQQVEEKVSVIEKEQARKVYRKERDQLKDEVVMDLLPRAFSRFQQTCALIAPQQGWVIVDASSHKRAEELLSYLRGTLGTLPVALPDVKHSPSAIMSHWLEGQEARPQGLEILDEAELRDNLVEGGVIRIKGQELLDDEFVAHLEAGKRVVKLSVEWEEQLRFMIQEDLAIKRIKLTDQMKEKMDQESPEDQLAQFDTDMAQMGIEFTRLFPMLIEGFGGLAETP</sequence>
<protein>
    <recommendedName>
        <fullName evidence="3 6">Recombination-associated protein RdgC</fullName>
    </recommendedName>
</protein>
<dbReference type="AlphaFoldDB" id="A0A8J7FUL2"/>
<evidence type="ECO:0000313" key="8">
    <source>
        <dbReference type="Proteomes" id="UP000640333"/>
    </source>
</evidence>
<reference evidence="7" key="1">
    <citation type="submission" date="2020-10" db="EMBL/GenBank/DDBJ databases">
        <title>Bacterium isolated from coastal waters sediment.</title>
        <authorList>
            <person name="Chen R.-J."/>
            <person name="Lu D.-C."/>
            <person name="Zhu K.-L."/>
            <person name="Du Z.-J."/>
        </authorList>
    </citation>
    <scope>NUCLEOTIDE SEQUENCE</scope>
    <source>
        <strain evidence="7">N1Y112</strain>
    </source>
</reference>
<dbReference type="GO" id="GO:0043590">
    <property type="term" value="C:bacterial nucleoid"/>
    <property type="evidence" value="ECO:0007669"/>
    <property type="project" value="TreeGrafter"/>
</dbReference>